<evidence type="ECO:0000256" key="1">
    <source>
        <dbReference type="SAM" id="MobiDB-lite"/>
    </source>
</evidence>
<organism evidence="3 4">
    <name type="scientific">Calycina marina</name>
    <dbReference type="NCBI Taxonomy" id="1763456"/>
    <lineage>
        <taxon>Eukaryota</taxon>
        <taxon>Fungi</taxon>
        <taxon>Dikarya</taxon>
        <taxon>Ascomycota</taxon>
        <taxon>Pezizomycotina</taxon>
        <taxon>Leotiomycetes</taxon>
        <taxon>Helotiales</taxon>
        <taxon>Pezizellaceae</taxon>
        <taxon>Calycina</taxon>
    </lineage>
</organism>
<dbReference type="InterPro" id="IPR019835">
    <property type="entry name" value="SWIB_domain"/>
</dbReference>
<dbReference type="Gene3D" id="1.10.245.10">
    <property type="entry name" value="SWIB/MDM2 domain"/>
    <property type="match status" value="1"/>
</dbReference>
<accession>A0A9P7Z166</accession>
<reference evidence="3" key="1">
    <citation type="journal article" date="2021" name="IMA Fungus">
        <title>Genomic characterization of three marine fungi, including Emericellopsis atlantica sp. nov. with signatures of a generalist lifestyle and marine biomass degradation.</title>
        <authorList>
            <person name="Hagestad O.C."/>
            <person name="Hou L."/>
            <person name="Andersen J.H."/>
            <person name="Hansen E.H."/>
            <person name="Altermark B."/>
            <person name="Li C."/>
            <person name="Kuhnert E."/>
            <person name="Cox R.J."/>
            <person name="Crous P.W."/>
            <person name="Spatafora J.W."/>
            <person name="Lail K."/>
            <person name="Amirebrahimi M."/>
            <person name="Lipzen A."/>
            <person name="Pangilinan J."/>
            <person name="Andreopoulos W."/>
            <person name="Hayes R.D."/>
            <person name="Ng V."/>
            <person name="Grigoriev I.V."/>
            <person name="Jackson S.A."/>
            <person name="Sutton T.D.S."/>
            <person name="Dobson A.D.W."/>
            <person name="Rama T."/>
        </authorList>
    </citation>
    <scope>NUCLEOTIDE SEQUENCE</scope>
    <source>
        <strain evidence="3">TRa3180A</strain>
    </source>
</reference>
<dbReference type="SMART" id="SM00151">
    <property type="entry name" value="SWIB"/>
    <property type="match status" value="1"/>
</dbReference>
<dbReference type="PANTHER" id="PTHR13844">
    <property type="entry name" value="SWI/SNF-RELATED MATRIX-ASSOCIATED ACTIN-DEPENDENT REGULATOR OF CHROMATIN SUBFAMILY D"/>
    <property type="match status" value="1"/>
</dbReference>
<feature type="region of interest" description="Disordered" evidence="1">
    <location>
        <begin position="166"/>
        <end position="198"/>
    </location>
</feature>
<feature type="region of interest" description="Disordered" evidence="1">
    <location>
        <begin position="1"/>
        <end position="66"/>
    </location>
</feature>
<dbReference type="Pfam" id="PF02201">
    <property type="entry name" value="SWIB"/>
    <property type="match status" value="1"/>
</dbReference>
<name>A0A9P7Z166_9HELO</name>
<dbReference type="PROSITE" id="PS51925">
    <property type="entry name" value="SWIB_MDM2"/>
    <property type="match status" value="1"/>
</dbReference>
<comment type="caution">
    <text evidence="3">The sequence shown here is derived from an EMBL/GenBank/DDBJ whole genome shotgun (WGS) entry which is preliminary data.</text>
</comment>
<dbReference type="EMBL" id="MU253973">
    <property type="protein sequence ID" value="KAG9243490.1"/>
    <property type="molecule type" value="Genomic_DNA"/>
</dbReference>
<dbReference type="Proteomes" id="UP000887226">
    <property type="component" value="Unassembled WGS sequence"/>
</dbReference>
<feature type="compositionally biased region" description="Polar residues" evidence="1">
    <location>
        <begin position="9"/>
        <end position="24"/>
    </location>
</feature>
<proteinExistence type="predicted"/>
<feature type="domain" description="DM2" evidence="2">
    <location>
        <begin position="270"/>
        <end position="347"/>
    </location>
</feature>
<dbReference type="CDD" id="cd10568">
    <property type="entry name" value="SWIB_like"/>
    <property type="match status" value="1"/>
</dbReference>
<dbReference type="InterPro" id="IPR003121">
    <property type="entry name" value="SWIB_MDM2_domain"/>
</dbReference>
<gene>
    <name evidence="3" type="ORF">BJ878DRAFT_510510</name>
</gene>
<keyword evidence="4" id="KW-1185">Reference proteome</keyword>
<evidence type="ECO:0000313" key="4">
    <source>
        <dbReference type="Proteomes" id="UP000887226"/>
    </source>
</evidence>
<evidence type="ECO:0000313" key="3">
    <source>
        <dbReference type="EMBL" id="KAG9243490.1"/>
    </source>
</evidence>
<feature type="compositionally biased region" description="Acidic residues" evidence="1">
    <location>
        <begin position="166"/>
        <end position="187"/>
    </location>
</feature>
<dbReference type="InterPro" id="IPR036885">
    <property type="entry name" value="SWIB_MDM2_dom_sf"/>
</dbReference>
<sequence length="499" mass="56297">MQPLYRPQYAQQASTRSPHATATPSRRGIGPITGHPQNQLSQAQSQAQQAAQEAANNRAKLRSRKPTDRVIPDGIEECIIGDGVTNYRQLRELERKLDATMMRKRLDIHDAVNRNVKRYRTLRLWISNTVEDQPWQADNIEPDAFDFNNDLNSSFNVKIEGRLLDEEADSMDSDDSDSEDEADADAMDEGKDKKSKPAGKEYRLSHFFKQMTVDFERRKARELDPPVNWTKPAVTGNNSSLPISADFDQLEFKRLGDDNVNITINLHRDETPERFMLSPALADILDTNESTRAEAVMGIWNYIKAMGLQEDDDKRTFELDDRLKLVFMNGRGDKGYIPSILEDIVPHIGALPPIKLPYTIRVDKAFHDNPTPTIYDIRVITNDPLNAALNAYINNPSYGASLREVTELNDNLAKVVQKISNSKSKHAFFEALANNPTEFFPKWLSSQKRDLEIISGEANRGGGEDARVEEWRCGGKDGVWGSENARQSVTLIVGTAPKK</sequence>
<feature type="compositionally biased region" description="Low complexity" evidence="1">
    <location>
        <begin position="37"/>
        <end position="58"/>
    </location>
</feature>
<protein>
    <recommendedName>
        <fullName evidence="2">DM2 domain-containing protein</fullName>
    </recommendedName>
</protein>
<dbReference type="SUPFAM" id="SSF47592">
    <property type="entry name" value="SWIB/MDM2 domain"/>
    <property type="match status" value="1"/>
</dbReference>
<evidence type="ECO:0000259" key="2">
    <source>
        <dbReference type="PROSITE" id="PS51925"/>
    </source>
</evidence>
<dbReference type="OrthoDB" id="10263741at2759"/>
<dbReference type="AlphaFoldDB" id="A0A9P7Z166"/>